<evidence type="ECO:0000313" key="2">
    <source>
        <dbReference type="Proteomes" id="UP000269115"/>
    </source>
</evidence>
<proteinExistence type="predicted"/>
<comment type="caution">
    <text evidence="1">The sequence shown here is derived from an EMBL/GenBank/DDBJ whole genome shotgun (WGS) entry which is preliminary data.</text>
</comment>
<dbReference type="AlphaFoldDB" id="A0A9X8EIM9"/>
<name>A0A9X8EIM9_PSEPU</name>
<dbReference type="RefSeq" id="WP_123753203.1">
    <property type="nucleotide sequence ID" value="NZ_RJUR01000014.1"/>
</dbReference>
<protein>
    <submittedName>
        <fullName evidence="1">Uncharacterized protein</fullName>
    </submittedName>
</protein>
<dbReference type="Proteomes" id="UP000269115">
    <property type="component" value="Unassembled WGS sequence"/>
</dbReference>
<gene>
    <name evidence="1" type="ORF">EDF85_3445</name>
</gene>
<sequence>MNIGSPIPDPRLQVMADLSAQIDQFFAAGRRPFVIPSGVSGEGCGMKNPHQRKQRAARDAAAPMVRELAAQGLNAQEIGEAMKTSHTRIRLIAQENSITLGGSA</sequence>
<evidence type="ECO:0000313" key="1">
    <source>
        <dbReference type="EMBL" id="ROQ49134.1"/>
    </source>
</evidence>
<reference evidence="1 2" key="1">
    <citation type="submission" date="2018-11" db="EMBL/GenBank/DDBJ databases">
        <title>Genomic analyses of the natural microbiome of Caenorhabditis elegans.</title>
        <authorList>
            <person name="Samuel B."/>
        </authorList>
    </citation>
    <scope>NUCLEOTIDE SEQUENCE [LARGE SCALE GENOMIC DNA]</scope>
    <source>
        <strain evidence="1 2">BIGb0473</strain>
    </source>
</reference>
<organism evidence="1 2">
    <name type="scientific">Pseudomonas putida</name>
    <name type="common">Arthrobacter siderocapsulatus</name>
    <dbReference type="NCBI Taxonomy" id="303"/>
    <lineage>
        <taxon>Bacteria</taxon>
        <taxon>Pseudomonadati</taxon>
        <taxon>Pseudomonadota</taxon>
        <taxon>Gammaproteobacteria</taxon>
        <taxon>Pseudomonadales</taxon>
        <taxon>Pseudomonadaceae</taxon>
        <taxon>Pseudomonas</taxon>
    </lineage>
</organism>
<accession>A0A9X8EIM9</accession>
<dbReference type="EMBL" id="RJUR01000014">
    <property type="protein sequence ID" value="ROQ49134.1"/>
    <property type="molecule type" value="Genomic_DNA"/>
</dbReference>